<evidence type="ECO:0000256" key="1">
    <source>
        <dbReference type="ARBA" id="ARBA00001947"/>
    </source>
</evidence>
<evidence type="ECO:0000256" key="11">
    <source>
        <dbReference type="ARBA" id="ARBA00023239"/>
    </source>
</evidence>
<dbReference type="EC" id="4.2.99.18" evidence="3"/>
<keyword evidence="11 18" id="KW-0456">Lyase</keyword>
<evidence type="ECO:0000256" key="14">
    <source>
        <dbReference type="ARBA" id="ARBA00044632"/>
    </source>
</evidence>
<dbReference type="PROSITE" id="PS01242">
    <property type="entry name" value="ZF_FPG_1"/>
    <property type="match status" value="1"/>
</dbReference>
<evidence type="ECO:0000256" key="4">
    <source>
        <dbReference type="ARBA" id="ARBA00022723"/>
    </source>
</evidence>
<evidence type="ECO:0000256" key="6">
    <source>
        <dbReference type="ARBA" id="ARBA00022771"/>
    </source>
</evidence>
<gene>
    <name evidence="18" type="primary">nei</name>
    <name evidence="18" type="ORF">NCTC12151_02198</name>
</gene>
<dbReference type="Pfam" id="PF06831">
    <property type="entry name" value="H2TH"/>
    <property type="match status" value="1"/>
</dbReference>
<reference evidence="18 19" key="1">
    <citation type="submission" date="2018-06" db="EMBL/GenBank/DDBJ databases">
        <authorList>
            <consortium name="Pathogen Informatics"/>
            <person name="Doyle S."/>
        </authorList>
    </citation>
    <scope>NUCLEOTIDE SEQUENCE [LARGE SCALE GENOMIC DNA]</scope>
    <source>
        <strain evidence="18 19">NCTC12151</strain>
    </source>
</reference>
<dbReference type="GO" id="GO:0008270">
    <property type="term" value="F:zinc ion binding"/>
    <property type="evidence" value="ECO:0007669"/>
    <property type="project" value="UniProtKB-KW"/>
</dbReference>
<dbReference type="FunFam" id="3.20.190.10:FF:000002">
    <property type="entry name" value="Endonuclease 8"/>
    <property type="match status" value="1"/>
</dbReference>
<dbReference type="RefSeq" id="WP_111740685.1">
    <property type="nucleotide sequence ID" value="NZ_LR698987.1"/>
</dbReference>
<feature type="domain" description="FPG-type" evidence="16">
    <location>
        <begin position="229"/>
        <end position="263"/>
    </location>
</feature>
<dbReference type="GO" id="GO:0140078">
    <property type="term" value="F:class I DNA-(apurinic or apyrimidinic site) endonuclease activity"/>
    <property type="evidence" value="ECO:0007669"/>
    <property type="project" value="UniProtKB-EC"/>
</dbReference>
<comment type="catalytic activity">
    <reaction evidence="14">
        <text>2'-deoxyribonucleotide-(2'-deoxyribose 5'-phosphate)-2'-deoxyribonucleotide-DNA = a 3'-end 2'-deoxyribonucleotide-(2,3-dehydro-2,3-deoxyribose 5'-phosphate)-DNA + a 5'-end 5'-phospho-2'-deoxyribonucleoside-DNA + H(+)</text>
        <dbReference type="Rhea" id="RHEA:66592"/>
        <dbReference type="Rhea" id="RHEA-COMP:13180"/>
        <dbReference type="Rhea" id="RHEA-COMP:16897"/>
        <dbReference type="Rhea" id="RHEA-COMP:17067"/>
        <dbReference type="ChEBI" id="CHEBI:15378"/>
        <dbReference type="ChEBI" id="CHEBI:136412"/>
        <dbReference type="ChEBI" id="CHEBI:157695"/>
        <dbReference type="ChEBI" id="CHEBI:167181"/>
        <dbReference type="EC" id="4.2.99.18"/>
    </reaction>
</comment>
<evidence type="ECO:0000256" key="15">
    <source>
        <dbReference type="PROSITE-ProRule" id="PRU00391"/>
    </source>
</evidence>
<evidence type="ECO:0000256" key="10">
    <source>
        <dbReference type="ARBA" id="ARBA00023204"/>
    </source>
</evidence>
<dbReference type="AlphaFoldDB" id="A0A2X4V8I3"/>
<evidence type="ECO:0000256" key="12">
    <source>
        <dbReference type="ARBA" id="ARBA00023268"/>
    </source>
</evidence>
<keyword evidence="19" id="KW-1185">Reference proteome</keyword>
<organism evidence="18 19">
    <name type="scientific">Leminorella richardii</name>
    <dbReference type="NCBI Taxonomy" id="158841"/>
    <lineage>
        <taxon>Bacteria</taxon>
        <taxon>Pseudomonadati</taxon>
        <taxon>Pseudomonadota</taxon>
        <taxon>Gammaproteobacteria</taxon>
        <taxon>Enterobacterales</taxon>
        <taxon>Budviciaceae</taxon>
        <taxon>Leminorella</taxon>
    </lineage>
</organism>
<dbReference type="SUPFAM" id="SSF57716">
    <property type="entry name" value="Glucocorticoid receptor-like (DNA-binding domain)"/>
    <property type="match status" value="1"/>
</dbReference>
<dbReference type="InterPro" id="IPR035937">
    <property type="entry name" value="FPG_N"/>
</dbReference>
<dbReference type="InterPro" id="IPR010979">
    <property type="entry name" value="Ribosomal_uS13-like_H2TH"/>
</dbReference>
<dbReference type="NCBIfam" id="NF007763">
    <property type="entry name" value="PRK10445.1"/>
    <property type="match status" value="1"/>
</dbReference>
<evidence type="ECO:0000259" key="17">
    <source>
        <dbReference type="PROSITE" id="PS51068"/>
    </source>
</evidence>
<dbReference type="Gene3D" id="1.10.8.50">
    <property type="match status" value="1"/>
</dbReference>
<evidence type="ECO:0000313" key="19">
    <source>
        <dbReference type="Proteomes" id="UP000249005"/>
    </source>
</evidence>
<comment type="cofactor">
    <cofactor evidence="1">
        <name>Zn(2+)</name>
        <dbReference type="ChEBI" id="CHEBI:29105"/>
    </cofactor>
</comment>
<dbReference type="GO" id="GO:0000703">
    <property type="term" value="F:oxidized pyrimidine nucleobase lesion DNA N-glycosylase activity"/>
    <property type="evidence" value="ECO:0007669"/>
    <property type="project" value="TreeGrafter"/>
</dbReference>
<keyword evidence="6 15" id="KW-0863">Zinc-finger</keyword>
<proteinExistence type="inferred from homology"/>
<dbReference type="FunFam" id="1.10.8.50:FF:000005">
    <property type="entry name" value="Endonuclease 8"/>
    <property type="match status" value="1"/>
</dbReference>
<keyword evidence="4" id="KW-0479">Metal-binding</keyword>
<dbReference type="Pfam" id="PF06827">
    <property type="entry name" value="zf-FPG_IleRS"/>
    <property type="match status" value="1"/>
</dbReference>
<dbReference type="SMART" id="SM01232">
    <property type="entry name" value="H2TH"/>
    <property type="match status" value="1"/>
</dbReference>
<dbReference type="InterPro" id="IPR015887">
    <property type="entry name" value="DNA_glyclase_Znf_dom_DNA_BS"/>
</dbReference>
<dbReference type="EMBL" id="LS483470">
    <property type="protein sequence ID" value="SQI41610.1"/>
    <property type="molecule type" value="Genomic_DNA"/>
</dbReference>
<evidence type="ECO:0000256" key="2">
    <source>
        <dbReference type="ARBA" id="ARBA00009409"/>
    </source>
</evidence>
<dbReference type="PROSITE" id="PS51066">
    <property type="entry name" value="ZF_FPG_2"/>
    <property type="match status" value="1"/>
</dbReference>
<dbReference type="PANTHER" id="PTHR42697">
    <property type="entry name" value="ENDONUCLEASE 8"/>
    <property type="match status" value="1"/>
</dbReference>
<evidence type="ECO:0000259" key="16">
    <source>
        <dbReference type="PROSITE" id="PS51066"/>
    </source>
</evidence>
<evidence type="ECO:0000256" key="9">
    <source>
        <dbReference type="ARBA" id="ARBA00023125"/>
    </source>
</evidence>
<dbReference type="InterPro" id="IPR000214">
    <property type="entry name" value="Znf_DNA_glyclase/AP_lyase"/>
</dbReference>
<dbReference type="SUPFAM" id="SSF46946">
    <property type="entry name" value="S13-like H2TH domain"/>
    <property type="match status" value="1"/>
</dbReference>
<dbReference type="SUPFAM" id="SSF81624">
    <property type="entry name" value="N-terminal domain of MutM-like DNA repair proteins"/>
    <property type="match status" value="1"/>
</dbReference>
<comment type="similarity">
    <text evidence="2">Belongs to the FPG family.</text>
</comment>
<dbReference type="PROSITE" id="PS51068">
    <property type="entry name" value="FPG_CAT"/>
    <property type="match status" value="1"/>
</dbReference>
<keyword evidence="9" id="KW-0238">DNA-binding</keyword>
<keyword evidence="8" id="KW-0862">Zinc</keyword>
<evidence type="ECO:0000256" key="7">
    <source>
        <dbReference type="ARBA" id="ARBA00022801"/>
    </source>
</evidence>
<dbReference type="Gene3D" id="3.20.190.10">
    <property type="entry name" value="MutM-like, N-terminal"/>
    <property type="match status" value="1"/>
</dbReference>
<dbReference type="SMART" id="SM00898">
    <property type="entry name" value="Fapy_DNA_glyco"/>
    <property type="match status" value="1"/>
</dbReference>
<dbReference type="PANTHER" id="PTHR42697:SF1">
    <property type="entry name" value="ENDONUCLEASE 8"/>
    <property type="match status" value="1"/>
</dbReference>
<name>A0A2X4V8I3_9GAMM</name>
<dbReference type="GO" id="GO:0006284">
    <property type="term" value="P:base-excision repair"/>
    <property type="evidence" value="ECO:0007669"/>
    <property type="project" value="InterPro"/>
</dbReference>
<evidence type="ECO:0000313" key="18">
    <source>
        <dbReference type="EMBL" id="SQI41610.1"/>
    </source>
</evidence>
<keyword evidence="13 18" id="KW-0326">Glycosidase</keyword>
<feature type="domain" description="Formamidopyrimidine-DNA glycosylase catalytic" evidence="17">
    <location>
        <begin position="2"/>
        <end position="93"/>
    </location>
</feature>
<evidence type="ECO:0000256" key="8">
    <source>
        <dbReference type="ARBA" id="ARBA00022833"/>
    </source>
</evidence>
<evidence type="ECO:0000256" key="5">
    <source>
        <dbReference type="ARBA" id="ARBA00022763"/>
    </source>
</evidence>
<accession>A0A2X4V8I3</accession>
<dbReference type="InterPro" id="IPR015886">
    <property type="entry name" value="H2TH_FPG"/>
</dbReference>
<sequence>MPEGPEIRRAADKLIDAVEGKILTNVWFAFSSLKPYESQLVGQKIAEIETRGKALLTHFSNGLTMYSHNQLYGIWDVVVSGERPETKRELRVALETAEQGILLYSASDIEVGSRDAILQHPFLLRIGPDVLDPSLTWQKVRERLLDKPFRQRQLGGMLLDQAFLAGLGNYLRVEILWDAGIHPSHKPSSLTEDALDTLAKSLVSIPLLSYQTRGEANPAHHHGALFQFHVFAKDGQPCERCGTEIVKSSLSSRPFYYCPGCQH</sequence>
<dbReference type="OrthoDB" id="5657047at2"/>
<keyword evidence="10" id="KW-0234">DNA repair</keyword>
<dbReference type="InterPro" id="IPR010663">
    <property type="entry name" value="Znf_FPG/IleRS"/>
</dbReference>
<keyword evidence="5" id="KW-0227">DNA damage</keyword>
<protein>
    <recommendedName>
        <fullName evidence="3">DNA-(apurinic or apyrimidinic site) lyase</fullName>
        <ecNumber evidence="3">4.2.99.18</ecNumber>
    </recommendedName>
</protein>
<dbReference type="Pfam" id="PF01149">
    <property type="entry name" value="Fapy_DNA_glyco"/>
    <property type="match status" value="1"/>
</dbReference>
<dbReference type="Proteomes" id="UP000249005">
    <property type="component" value="Chromosome 1"/>
</dbReference>
<evidence type="ECO:0000256" key="13">
    <source>
        <dbReference type="ARBA" id="ARBA00023295"/>
    </source>
</evidence>
<evidence type="ECO:0000256" key="3">
    <source>
        <dbReference type="ARBA" id="ARBA00012720"/>
    </source>
</evidence>
<dbReference type="InterPro" id="IPR012319">
    <property type="entry name" value="FPG_cat"/>
</dbReference>
<keyword evidence="12" id="KW-0511">Multifunctional enzyme</keyword>
<keyword evidence="7 18" id="KW-0378">Hydrolase</keyword>
<dbReference type="GO" id="GO:0003684">
    <property type="term" value="F:damaged DNA binding"/>
    <property type="evidence" value="ECO:0007669"/>
    <property type="project" value="InterPro"/>
</dbReference>
<dbReference type="KEGG" id="lri:NCTC12151_02198"/>